<dbReference type="EMBL" id="PIYS01000003">
    <property type="protein sequence ID" value="PKF72624.1"/>
    <property type="molecule type" value="Genomic_DNA"/>
</dbReference>
<name>A0A2I0CTH4_9PSED</name>
<feature type="signal peptide" evidence="6">
    <location>
        <begin position="1"/>
        <end position="20"/>
    </location>
</feature>
<evidence type="ECO:0000256" key="1">
    <source>
        <dbReference type="ARBA" id="ARBA00004418"/>
    </source>
</evidence>
<evidence type="ECO:0000313" key="8">
    <source>
        <dbReference type="Proteomes" id="UP000242861"/>
    </source>
</evidence>
<dbReference type="InterPro" id="IPR012899">
    <property type="entry name" value="LTXXQ"/>
</dbReference>
<organism evidence="7 8">
    <name type="scientific">Pseudomonas fluvialis</name>
    <dbReference type="NCBI Taxonomy" id="1793966"/>
    <lineage>
        <taxon>Bacteria</taxon>
        <taxon>Pseudomonadati</taxon>
        <taxon>Pseudomonadota</taxon>
        <taxon>Gammaproteobacteria</taxon>
        <taxon>Pseudomonadales</taxon>
        <taxon>Pseudomonadaceae</taxon>
        <taxon>Pseudomonas</taxon>
    </lineage>
</organism>
<keyword evidence="4" id="KW-0574">Periplasm</keyword>
<evidence type="ECO:0000256" key="6">
    <source>
        <dbReference type="SAM" id="SignalP"/>
    </source>
</evidence>
<dbReference type="GO" id="GO:0030288">
    <property type="term" value="C:outer membrane-bounded periplasmic space"/>
    <property type="evidence" value="ECO:0007669"/>
    <property type="project" value="TreeGrafter"/>
</dbReference>
<gene>
    <name evidence="7" type="ORF">CW360_02605</name>
</gene>
<dbReference type="GO" id="GO:0051082">
    <property type="term" value="F:unfolded protein binding"/>
    <property type="evidence" value="ECO:0007669"/>
    <property type="project" value="TreeGrafter"/>
</dbReference>
<evidence type="ECO:0008006" key="9">
    <source>
        <dbReference type="Google" id="ProtNLM"/>
    </source>
</evidence>
<feature type="chain" id="PRO_5014161089" description="LTXXQ domain protein" evidence="6">
    <location>
        <begin position="21"/>
        <end position="147"/>
    </location>
</feature>
<dbReference type="RefSeq" id="WP_101192644.1">
    <property type="nucleotide sequence ID" value="NZ_PIYS01000003.1"/>
</dbReference>
<comment type="subcellular location">
    <subcellularLocation>
        <location evidence="1">Periplasm</location>
    </subcellularLocation>
</comment>
<evidence type="ECO:0000313" key="7">
    <source>
        <dbReference type="EMBL" id="PKF72624.1"/>
    </source>
</evidence>
<evidence type="ECO:0000256" key="4">
    <source>
        <dbReference type="ARBA" id="ARBA00022764"/>
    </source>
</evidence>
<comment type="similarity">
    <text evidence="2">Belongs to the CpxP/Spy family.</text>
</comment>
<evidence type="ECO:0000256" key="5">
    <source>
        <dbReference type="SAM" id="MobiDB-lite"/>
    </source>
</evidence>
<reference evidence="8" key="1">
    <citation type="submission" date="2017-12" db="EMBL/GenBank/DDBJ databases">
        <authorList>
            <person name="Yu X.-Y."/>
        </authorList>
    </citation>
    <scope>NUCLEOTIDE SEQUENCE [LARGE SCALE GENOMIC DNA]</scope>
    <source>
        <strain evidence="8">ZYSR67-Z</strain>
    </source>
</reference>
<dbReference type="InterPro" id="IPR052211">
    <property type="entry name" value="Cpx_auxiliary_protein"/>
</dbReference>
<feature type="region of interest" description="Disordered" evidence="5">
    <location>
        <begin position="91"/>
        <end position="119"/>
    </location>
</feature>
<dbReference type="PANTHER" id="PTHR38102:SF1">
    <property type="entry name" value="PERIPLASMIC CHAPERONE SPY"/>
    <property type="match status" value="1"/>
</dbReference>
<keyword evidence="3 6" id="KW-0732">Signal</keyword>
<accession>A0A2I0CTH4</accession>
<evidence type="ECO:0000256" key="3">
    <source>
        <dbReference type="ARBA" id="ARBA00022729"/>
    </source>
</evidence>
<protein>
    <recommendedName>
        <fullName evidence="9">LTXXQ domain protein</fullName>
    </recommendedName>
</protein>
<dbReference type="Proteomes" id="UP000242861">
    <property type="component" value="Unassembled WGS sequence"/>
</dbReference>
<dbReference type="PANTHER" id="PTHR38102">
    <property type="entry name" value="PERIPLASMIC CHAPERONE SPY"/>
    <property type="match status" value="1"/>
</dbReference>
<proteinExistence type="inferred from homology"/>
<sequence length="147" mass="16722">MKKSMIAALFALSLPLAVQAMPMGEPGRAGQCEMGMHKGMKHTGPHSLFKALDLSKEQRQQINHLMREQMGSAAQIHQRYLDKLPAADKQAMQDELQAKRDAHHKAIRDLLKPEQQAQFDEHLKAMEARRAERAEFEAWKAQKNQAE</sequence>
<comment type="caution">
    <text evidence="7">The sequence shown here is derived from an EMBL/GenBank/DDBJ whole genome shotgun (WGS) entry which is preliminary data.</text>
</comment>
<dbReference type="Pfam" id="PF07813">
    <property type="entry name" value="LTXXQ"/>
    <property type="match status" value="1"/>
</dbReference>
<dbReference type="AlphaFoldDB" id="A0A2I0CTH4"/>
<evidence type="ECO:0000256" key="2">
    <source>
        <dbReference type="ARBA" id="ARBA00008441"/>
    </source>
</evidence>